<dbReference type="InterPro" id="IPR012337">
    <property type="entry name" value="RNaseH-like_sf"/>
</dbReference>
<feature type="region of interest" description="Disordered" evidence="2">
    <location>
        <begin position="955"/>
        <end position="976"/>
    </location>
</feature>
<dbReference type="PROSITE" id="PS50994">
    <property type="entry name" value="INTEGRASE"/>
    <property type="match status" value="1"/>
</dbReference>
<dbReference type="Gene3D" id="1.10.340.70">
    <property type="match status" value="1"/>
</dbReference>
<dbReference type="InterPro" id="IPR001584">
    <property type="entry name" value="Integrase_cat-core"/>
</dbReference>
<dbReference type="Pfam" id="PF00078">
    <property type="entry name" value="RVT_1"/>
    <property type="match status" value="1"/>
</dbReference>
<dbReference type="STRING" id="47428.A0A284R3I5"/>
<dbReference type="PANTHER" id="PTHR37984">
    <property type="entry name" value="PROTEIN CBG26694"/>
    <property type="match status" value="1"/>
</dbReference>
<dbReference type="OrthoDB" id="3186349at2759"/>
<sequence length="976" mass="113132">MAELNVNQDNFLWPEEEKLFKHILVLNEQTLPYEEKDRGTFSQEYFSDYIMLVVPHTPWEFKNIPIPPGIRQKVIEFLKSKIDAGVYEASQSSYRSRWFCILKKSGVLRLIHDLQPLNKITIQDAGQIPEPDDFIEPYGGCQCYTMFDMFWGFDARKVDPDSRDLTAFYTPLGLLRITALPMGYTNSPAEFQNCMIFILKDEIPHVANIFIDDLPIRGPRTQYLDDQGQPKVLAENPGIRKFIWEHANDVHRIMHRIKCAGGTFSPKKTQICRPSVVILGQKCSAEGRYPEDARVEKILKWPPLKNVTATRGFLGLCRTVRIWIKDYSKIARPLVDLVRKDFEFDWGKKQIEAFQMLKSKDLFYHKKMNMEEDDQPELYGLFHALHAWRKYIIGLKNFHVEVDAKYIKGMLIAPNMQSNAAINRWIQGILLFDFNLIHVPGTKFKGPDALSRRDLGPEEEPPAPEYDDSWLDDMALLAYQPDMAVAQDINSFIYQIEHHDTIAQSFVNHIDRRQIQNETLKKIKELHMHKQEPTVTNPRGHRKFLKKASQFYLTDDGRLFKRNGDRSPLLVVLDQETQTKILTEAHDRLGHKGEQAVYDILHLRVFWPLLRTDIHHHVSSCQECQQRRLQRMVLPPTISAPATIFEKVYIDVMFMPMSDGYKYIVCAKDDLTDVVEASALKRNKAKELAKFLWTKIYCRYGAVGQIVTDNGSEVKGAFKRLVRRLNVLHVQISPYNKRAGGVVERGHFILREAIVKACPKCKIDGQIKNWPDYIDAAVFADRVTTSSVTGFSPYFLLHGMEPLLPFDLTEATFMVEGFHSGMETSDLLALRIRQLMRHPEDLEQAAAVLKESRFESCEQFLRRFKHRLLKEDYKPGELVLVHNTRLEMTVNRFKTAPRYFGPYEVDRQTRGGSYKLRELDGTPLQKNVAAFQLLPYITRRSPEFQQIISDNHQVLDPSSYHKEPIEVSDDSDMEMD</sequence>
<evidence type="ECO:0000259" key="3">
    <source>
        <dbReference type="PROSITE" id="PS50994"/>
    </source>
</evidence>
<dbReference type="FunFam" id="1.10.340.70:FF:000001">
    <property type="entry name" value="Retrovirus-related Pol polyprotein from transposon gypsy-like Protein"/>
    <property type="match status" value="1"/>
</dbReference>
<dbReference type="SUPFAM" id="SSF56672">
    <property type="entry name" value="DNA/RNA polymerases"/>
    <property type="match status" value="1"/>
</dbReference>
<dbReference type="OMA" id="RIMHRIK"/>
<dbReference type="Gene3D" id="3.30.70.270">
    <property type="match status" value="2"/>
</dbReference>
<evidence type="ECO:0000313" key="4">
    <source>
        <dbReference type="EMBL" id="SJL03273.1"/>
    </source>
</evidence>
<name>A0A284R3I5_ARMOS</name>
<dbReference type="InterPro" id="IPR036397">
    <property type="entry name" value="RNaseH_sf"/>
</dbReference>
<reference evidence="5" key="1">
    <citation type="journal article" date="2017" name="Nat. Ecol. Evol.">
        <title>Genome expansion and lineage-specific genetic innovations in the forest pathogenic fungi Armillaria.</title>
        <authorList>
            <person name="Sipos G."/>
            <person name="Prasanna A.N."/>
            <person name="Walter M.C."/>
            <person name="O'Connor E."/>
            <person name="Balint B."/>
            <person name="Krizsan K."/>
            <person name="Kiss B."/>
            <person name="Hess J."/>
            <person name="Varga T."/>
            <person name="Slot J."/>
            <person name="Riley R."/>
            <person name="Boka B."/>
            <person name="Rigling D."/>
            <person name="Barry K."/>
            <person name="Lee J."/>
            <person name="Mihaltcheva S."/>
            <person name="LaButti K."/>
            <person name="Lipzen A."/>
            <person name="Waldron R."/>
            <person name="Moloney N.M."/>
            <person name="Sperisen C."/>
            <person name="Kredics L."/>
            <person name="Vagvoelgyi C."/>
            <person name="Patrignani A."/>
            <person name="Fitzpatrick D."/>
            <person name="Nagy I."/>
            <person name="Doyle S."/>
            <person name="Anderson J.B."/>
            <person name="Grigoriev I.V."/>
            <person name="Gueldener U."/>
            <person name="Muensterkoetter M."/>
            <person name="Nagy L.G."/>
        </authorList>
    </citation>
    <scope>NUCLEOTIDE SEQUENCE [LARGE SCALE GENOMIC DNA]</scope>
    <source>
        <strain evidence="5">C18/9</strain>
    </source>
</reference>
<evidence type="ECO:0000256" key="2">
    <source>
        <dbReference type="SAM" id="MobiDB-lite"/>
    </source>
</evidence>
<organism evidence="4 5">
    <name type="scientific">Armillaria ostoyae</name>
    <name type="common">Armillaria root rot fungus</name>
    <dbReference type="NCBI Taxonomy" id="47428"/>
    <lineage>
        <taxon>Eukaryota</taxon>
        <taxon>Fungi</taxon>
        <taxon>Dikarya</taxon>
        <taxon>Basidiomycota</taxon>
        <taxon>Agaricomycotina</taxon>
        <taxon>Agaricomycetes</taxon>
        <taxon>Agaricomycetidae</taxon>
        <taxon>Agaricales</taxon>
        <taxon>Marasmiineae</taxon>
        <taxon>Physalacriaceae</taxon>
        <taxon>Armillaria</taxon>
    </lineage>
</organism>
<dbReference type="InterPro" id="IPR050951">
    <property type="entry name" value="Retrovirus_Pol_polyprotein"/>
</dbReference>
<dbReference type="AlphaFoldDB" id="A0A284R3I5"/>
<dbReference type="SUPFAM" id="SSF53098">
    <property type="entry name" value="Ribonuclease H-like"/>
    <property type="match status" value="1"/>
</dbReference>
<protein>
    <recommendedName>
        <fullName evidence="3">Integrase catalytic domain-containing protein</fullName>
    </recommendedName>
</protein>
<dbReference type="GO" id="GO:0003723">
    <property type="term" value="F:RNA binding"/>
    <property type="evidence" value="ECO:0007669"/>
    <property type="project" value="UniProtKB-KW"/>
</dbReference>
<dbReference type="InterPro" id="IPR043128">
    <property type="entry name" value="Rev_trsase/Diguanyl_cyclase"/>
</dbReference>
<keyword evidence="5" id="KW-1185">Reference proteome</keyword>
<dbReference type="GO" id="GO:0005634">
    <property type="term" value="C:nucleus"/>
    <property type="evidence" value="ECO:0007669"/>
    <property type="project" value="UniProtKB-ARBA"/>
</dbReference>
<dbReference type="EMBL" id="FUEG01000004">
    <property type="protein sequence ID" value="SJL03273.1"/>
    <property type="molecule type" value="Genomic_DNA"/>
</dbReference>
<dbReference type="InterPro" id="IPR000477">
    <property type="entry name" value="RT_dom"/>
</dbReference>
<dbReference type="InterPro" id="IPR043502">
    <property type="entry name" value="DNA/RNA_pol_sf"/>
</dbReference>
<dbReference type="InterPro" id="IPR041588">
    <property type="entry name" value="Integrase_H2C2"/>
</dbReference>
<dbReference type="Gene3D" id="3.30.420.10">
    <property type="entry name" value="Ribonuclease H-like superfamily/Ribonuclease H"/>
    <property type="match status" value="1"/>
</dbReference>
<accession>A0A284R3I5</accession>
<proteinExistence type="predicted"/>
<dbReference type="GO" id="GO:0015074">
    <property type="term" value="P:DNA integration"/>
    <property type="evidence" value="ECO:0007669"/>
    <property type="project" value="InterPro"/>
</dbReference>
<gene>
    <name evidence="4" type="ORF">ARMOST_06625</name>
</gene>
<dbReference type="Proteomes" id="UP000219338">
    <property type="component" value="Unassembled WGS sequence"/>
</dbReference>
<dbReference type="Gene3D" id="3.10.10.10">
    <property type="entry name" value="HIV Type 1 Reverse Transcriptase, subunit A, domain 1"/>
    <property type="match status" value="1"/>
</dbReference>
<dbReference type="Pfam" id="PF17921">
    <property type="entry name" value="Integrase_H2C2"/>
    <property type="match status" value="1"/>
</dbReference>
<feature type="domain" description="Integrase catalytic" evidence="3">
    <location>
        <begin position="637"/>
        <end position="801"/>
    </location>
</feature>
<dbReference type="PANTHER" id="PTHR37984:SF5">
    <property type="entry name" value="PROTEIN NYNRIN-LIKE"/>
    <property type="match status" value="1"/>
</dbReference>
<dbReference type="CDD" id="cd01647">
    <property type="entry name" value="RT_LTR"/>
    <property type="match status" value="1"/>
</dbReference>
<evidence type="ECO:0000313" key="5">
    <source>
        <dbReference type="Proteomes" id="UP000219338"/>
    </source>
</evidence>
<evidence type="ECO:0000256" key="1">
    <source>
        <dbReference type="ARBA" id="ARBA00022884"/>
    </source>
</evidence>
<feature type="compositionally biased region" description="Acidic residues" evidence="2">
    <location>
        <begin position="966"/>
        <end position="976"/>
    </location>
</feature>
<keyword evidence="1" id="KW-0694">RNA-binding</keyword>